<dbReference type="InterPro" id="IPR036770">
    <property type="entry name" value="Ankyrin_rpt-contain_sf"/>
</dbReference>
<evidence type="ECO:0000313" key="2">
    <source>
        <dbReference type="Proteomes" id="UP000190648"/>
    </source>
</evidence>
<dbReference type="EMBL" id="LSYS01004147">
    <property type="protein sequence ID" value="OPJ80740.1"/>
    <property type="molecule type" value="Genomic_DNA"/>
</dbReference>
<accession>A0A1V4K8F2</accession>
<dbReference type="Pfam" id="PF12796">
    <property type="entry name" value="Ank_2"/>
    <property type="match status" value="1"/>
</dbReference>
<dbReference type="STRING" id="372326.A0A1V4K8F2"/>
<comment type="caution">
    <text evidence="1">The sequence shown here is derived from an EMBL/GenBank/DDBJ whole genome shotgun (WGS) entry which is preliminary data.</text>
</comment>
<dbReference type="InterPro" id="IPR002110">
    <property type="entry name" value="Ankyrin_rpt"/>
</dbReference>
<name>A0A1V4K8F2_PATFA</name>
<sequence>MSDMLELKCVCFPLVSQIIKRGCNVNDRDGLTDMTLLHYTCKSGAHGIGDVETAVKFATQLIDLGADSSLRSRWTNMNALHYAAYFDVPELIRVILKNAKPKVEAKDCLKILKRW</sequence>
<dbReference type="OrthoDB" id="2130750at2759"/>
<dbReference type="AlphaFoldDB" id="A0A1V4K8F2"/>
<reference evidence="1 2" key="1">
    <citation type="submission" date="2016-02" db="EMBL/GenBank/DDBJ databases">
        <title>Band-tailed pigeon sequencing and assembly.</title>
        <authorList>
            <person name="Soares A.E."/>
            <person name="Novak B.J."/>
            <person name="Rice E.S."/>
            <person name="O'Connell B."/>
            <person name="Chang D."/>
            <person name="Weber S."/>
            <person name="Shapiro B."/>
        </authorList>
    </citation>
    <scope>NUCLEOTIDE SEQUENCE [LARGE SCALE GENOMIC DNA]</scope>
    <source>
        <strain evidence="1">BTP2013</strain>
        <tissue evidence="1">Blood</tissue>
    </source>
</reference>
<gene>
    <name evidence="1" type="ORF">AV530_017096</name>
</gene>
<organism evidence="1 2">
    <name type="scientific">Patagioenas fasciata monilis</name>
    <dbReference type="NCBI Taxonomy" id="372326"/>
    <lineage>
        <taxon>Eukaryota</taxon>
        <taxon>Metazoa</taxon>
        <taxon>Chordata</taxon>
        <taxon>Craniata</taxon>
        <taxon>Vertebrata</taxon>
        <taxon>Euteleostomi</taxon>
        <taxon>Archelosauria</taxon>
        <taxon>Archosauria</taxon>
        <taxon>Dinosauria</taxon>
        <taxon>Saurischia</taxon>
        <taxon>Theropoda</taxon>
        <taxon>Coelurosauria</taxon>
        <taxon>Aves</taxon>
        <taxon>Neognathae</taxon>
        <taxon>Neoaves</taxon>
        <taxon>Columbimorphae</taxon>
        <taxon>Columbiformes</taxon>
        <taxon>Columbidae</taxon>
        <taxon>Patagioenas</taxon>
    </lineage>
</organism>
<dbReference type="SUPFAM" id="SSF48403">
    <property type="entry name" value="Ankyrin repeat"/>
    <property type="match status" value="1"/>
</dbReference>
<proteinExistence type="predicted"/>
<dbReference type="Gene3D" id="1.25.40.20">
    <property type="entry name" value="Ankyrin repeat-containing domain"/>
    <property type="match status" value="1"/>
</dbReference>
<protein>
    <submittedName>
        <fullName evidence="1">Uncharacterized protein</fullName>
    </submittedName>
</protein>
<dbReference type="Proteomes" id="UP000190648">
    <property type="component" value="Unassembled WGS sequence"/>
</dbReference>
<evidence type="ECO:0000313" key="1">
    <source>
        <dbReference type="EMBL" id="OPJ80740.1"/>
    </source>
</evidence>
<keyword evidence="2" id="KW-1185">Reference proteome</keyword>